<feature type="binding site" evidence="1">
    <location>
        <position position="224"/>
    </location>
    <ligand>
        <name>ATP</name>
        <dbReference type="ChEBI" id="CHEBI:30616"/>
    </ligand>
</feature>
<comment type="miscellaneous">
    <text evidence="1">Reaction mechanism of ThiL seems to utilize a direct, inline transfer of the gamma-phosphate of ATP to TMP rather than a phosphorylated enzyme intermediate.</text>
</comment>
<dbReference type="InterPro" id="IPR006283">
    <property type="entry name" value="ThiL-like"/>
</dbReference>
<feature type="domain" description="PurM-like N-terminal" evidence="2">
    <location>
        <begin position="31"/>
        <end position="145"/>
    </location>
</feature>
<proteinExistence type="inferred from homology"/>
<dbReference type="InterPro" id="IPR010918">
    <property type="entry name" value="PurM-like_C_dom"/>
</dbReference>
<feature type="binding site" evidence="1">
    <location>
        <position position="50"/>
    </location>
    <ligand>
        <name>Mg(2+)</name>
        <dbReference type="ChEBI" id="CHEBI:18420"/>
        <label>1</label>
    </ligand>
</feature>
<feature type="binding site" evidence="1">
    <location>
        <position position="57"/>
    </location>
    <ligand>
        <name>substrate</name>
    </ligand>
</feature>
<feature type="binding site" evidence="1">
    <location>
        <position position="33"/>
    </location>
    <ligand>
        <name>Mg(2+)</name>
        <dbReference type="ChEBI" id="CHEBI:18420"/>
        <label>3</label>
    </ligand>
</feature>
<comment type="function">
    <text evidence="1">Catalyzes the ATP-dependent phosphorylation of thiamine-monophosphate (TMP) to form thiamine-pyrophosphate (TPP), the active form of vitamin B1.</text>
</comment>
<dbReference type="Pfam" id="PF00586">
    <property type="entry name" value="AIRS"/>
    <property type="match status" value="1"/>
</dbReference>
<feature type="binding site" evidence="1">
    <location>
        <position position="79"/>
    </location>
    <ligand>
        <name>Mg(2+)</name>
        <dbReference type="ChEBI" id="CHEBI:18420"/>
        <label>3</label>
    </ligand>
</feature>
<reference evidence="5" key="1">
    <citation type="journal article" date="2019" name="Int. J. Syst. Evol. Microbiol.">
        <title>The Global Catalogue of Microorganisms (GCM) 10K type strain sequencing project: providing services to taxonomists for standard genome sequencing and annotation.</title>
        <authorList>
            <consortium name="The Broad Institute Genomics Platform"/>
            <consortium name="The Broad Institute Genome Sequencing Center for Infectious Disease"/>
            <person name="Wu L."/>
            <person name="Ma J."/>
        </authorList>
    </citation>
    <scope>NUCLEOTIDE SEQUENCE [LARGE SCALE GENOMIC DNA]</scope>
    <source>
        <strain evidence="5">CGMCC 1.13574</strain>
    </source>
</reference>
<keyword evidence="1" id="KW-0067">ATP-binding</keyword>
<name>A0ABW5A367_9BACL</name>
<feature type="binding site" evidence="1">
    <location>
        <position position="50"/>
    </location>
    <ligand>
        <name>Mg(2+)</name>
        <dbReference type="ChEBI" id="CHEBI:18420"/>
        <label>2</label>
    </ligand>
</feature>
<evidence type="ECO:0000313" key="5">
    <source>
        <dbReference type="Proteomes" id="UP001597343"/>
    </source>
</evidence>
<keyword evidence="1" id="KW-0479">Metal-binding</keyword>
<keyword evidence="1" id="KW-0460">Magnesium</keyword>
<feature type="domain" description="PurM-like C-terminal" evidence="3">
    <location>
        <begin position="157"/>
        <end position="316"/>
    </location>
</feature>
<dbReference type="InterPro" id="IPR036921">
    <property type="entry name" value="PurM-like_N_sf"/>
</dbReference>
<evidence type="ECO:0000256" key="1">
    <source>
        <dbReference type="HAMAP-Rule" id="MF_02128"/>
    </source>
</evidence>
<dbReference type="EC" id="2.7.4.16" evidence="1"/>
<organism evidence="4 5">
    <name type="scientific">Tumebacillus lipolyticus</name>
    <dbReference type="NCBI Taxonomy" id="1280370"/>
    <lineage>
        <taxon>Bacteria</taxon>
        <taxon>Bacillati</taxon>
        <taxon>Bacillota</taxon>
        <taxon>Bacilli</taxon>
        <taxon>Bacillales</taxon>
        <taxon>Alicyclobacillaceae</taxon>
        <taxon>Tumebacillus</taxon>
    </lineage>
</organism>
<dbReference type="GO" id="GO:0009030">
    <property type="term" value="F:thiamine-phosphate kinase activity"/>
    <property type="evidence" value="ECO:0007669"/>
    <property type="project" value="UniProtKB-EC"/>
</dbReference>
<dbReference type="Gene3D" id="3.90.650.10">
    <property type="entry name" value="PurM-like C-terminal domain"/>
    <property type="match status" value="1"/>
</dbReference>
<accession>A0ABW5A367</accession>
<evidence type="ECO:0000259" key="2">
    <source>
        <dbReference type="Pfam" id="PF00586"/>
    </source>
</evidence>
<keyword evidence="1" id="KW-0547">Nucleotide-binding</keyword>
<keyword evidence="5" id="KW-1185">Reference proteome</keyword>
<dbReference type="SUPFAM" id="SSF56042">
    <property type="entry name" value="PurM C-terminal domain-like"/>
    <property type="match status" value="1"/>
</dbReference>
<dbReference type="HAMAP" id="MF_02128">
    <property type="entry name" value="TMP_kinase"/>
    <property type="match status" value="1"/>
</dbReference>
<feature type="binding site" evidence="1">
    <location>
        <position position="153"/>
    </location>
    <ligand>
        <name>ATP</name>
        <dbReference type="ChEBI" id="CHEBI:30616"/>
    </ligand>
</feature>
<feature type="binding site" evidence="1">
    <location>
        <position position="79"/>
    </location>
    <ligand>
        <name>Mg(2+)</name>
        <dbReference type="ChEBI" id="CHEBI:18420"/>
        <label>4</label>
    </ligand>
</feature>
<keyword evidence="1 4" id="KW-0808">Transferase</keyword>
<dbReference type="SUPFAM" id="SSF55326">
    <property type="entry name" value="PurM N-terminal domain-like"/>
    <property type="match status" value="1"/>
</dbReference>
<gene>
    <name evidence="1 4" type="primary">thiL</name>
    <name evidence="4" type="ORF">ACFSOY_18815</name>
</gene>
<sequence length="335" mass="35436">MRIEELGEFGLIDRLVQRLGRPDESVVVGIGDDAAVVQYEAERQVVMTTDMLVEGVHFRRDTIDDRSLGYKSLAVSISDIAAMGGRPKHAVLSLALPIDLEVERLEELYSGVQEICSQYGTAVVGGDVVKTPGPFVISVTAVGEVETGRALLRSGARPGDLVYLTGTVGGSAAGLDLIESGNSRSLAPEAVADLLRFHQRPAPQVEAGRILVATGGCTSANDVSDGVASELHEIAKMSGVRLVIEADAIPLHASVRHYAAASGKDPLQWALFGGEDYRLIGTLDPSRLAEVEASFAKAGLPLVVIGRAEAGQGVVLLRDGARHELRPRGFNHFGS</sequence>
<feature type="binding site" evidence="1">
    <location>
        <position position="109"/>
    </location>
    <ligand>
        <name>ATP</name>
        <dbReference type="ChEBI" id="CHEBI:30616"/>
    </ligand>
</feature>
<evidence type="ECO:0000313" key="4">
    <source>
        <dbReference type="EMBL" id="MFD2172021.1"/>
    </source>
</evidence>
<feature type="binding site" evidence="1">
    <location>
        <position position="48"/>
    </location>
    <ligand>
        <name>Mg(2+)</name>
        <dbReference type="ChEBI" id="CHEBI:18420"/>
        <label>4</label>
    </ligand>
</feature>
<feature type="binding site" evidence="1">
    <location>
        <position position="79"/>
    </location>
    <ligand>
        <name>Mg(2+)</name>
        <dbReference type="ChEBI" id="CHEBI:18420"/>
        <label>2</label>
    </ligand>
</feature>
<dbReference type="Gene3D" id="3.30.1330.10">
    <property type="entry name" value="PurM-like, N-terminal domain"/>
    <property type="match status" value="1"/>
</dbReference>
<dbReference type="RefSeq" id="WP_386049321.1">
    <property type="nucleotide sequence ID" value="NZ_JBHUIO010000011.1"/>
</dbReference>
<dbReference type="InterPro" id="IPR036676">
    <property type="entry name" value="PurM-like_C_sf"/>
</dbReference>
<dbReference type="PIRSF" id="PIRSF005303">
    <property type="entry name" value="Thiam_monoph_kin"/>
    <property type="match status" value="1"/>
</dbReference>
<protein>
    <recommendedName>
        <fullName evidence="1">Thiamine-monophosphate kinase</fullName>
        <shortName evidence="1">TMP kinase</shortName>
        <shortName evidence="1">Thiamine-phosphate kinase</shortName>
        <ecNumber evidence="1">2.7.4.16</ecNumber>
    </recommendedName>
</protein>
<feature type="binding site" evidence="1">
    <location>
        <begin position="126"/>
        <end position="127"/>
    </location>
    <ligand>
        <name>ATP</name>
        <dbReference type="ChEBI" id="CHEBI:30616"/>
    </ligand>
</feature>
<dbReference type="Proteomes" id="UP001597343">
    <property type="component" value="Unassembled WGS sequence"/>
</dbReference>
<dbReference type="PANTHER" id="PTHR30270">
    <property type="entry name" value="THIAMINE-MONOPHOSPHATE KINASE"/>
    <property type="match status" value="1"/>
</dbReference>
<dbReference type="InterPro" id="IPR016188">
    <property type="entry name" value="PurM-like_N"/>
</dbReference>
<comment type="pathway">
    <text evidence="1">Cofactor biosynthesis; thiamine diphosphate biosynthesis; thiamine diphosphate from thiamine phosphate: step 1/1.</text>
</comment>
<feature type="binding site" evidence="1">
    <location>
        <position position="330"/>
    </location>
    <ligand>
        <name>substrate</name>
    </ligand>
</feature>
<feature type="binding site" evidence="1">
    <location>
        <position position="222"/>
    </location>
    <ligand>
        <name>Mg(2+)</name>
        <dbReference type="ChEBI" id="CHEBI:18420"/>
        <label>3</label>
    </ligand>
</feature>
<evidence type="ECO:0000259" key="3">
    <source>
        <dbReference type="Pfam" id="PF02769"/>
    </source>
</evidence>
<feature type="binding site" evidence="1">
    <location>
        <position position="33"/>
    </location>
    <ligand>
        <name>Mg(2+)</name>
        <dbReference type="ChEBI" id="CHEBI:18420"/>
        <label>4</label>
    </ligand>
</feature>
<feature type="binding site" evidence="1">
    <location>
        <position position="127"/>
    </location>
    <ligand>
        <name>Mg(2+)</name>
        <dbReference type="ChEBI" id="CHEBI:18420"/>
        <label>1</label>
    </ligand>
</feature>
<comment type="similarity">
    <text evidence="1">Belongs to the thiamine-monophosphate kinase family.</text>
</comment>
<feature type="binding site" evidence="1">
    <location>
        <position position="275"/>
    </location>
    <ligand>
        <name>substrate</name>
    </ligand>
</feature>
<feature type="binding site" evidence="1">
    <location>
        <position position="49"/>
    </location>
    <ligand>
        <name>Mg(2+)</name>
        <dbReference type="ChEBI" id="CHEBI:18420"/>
        <label>1</label>
    </ligand>
</feature>
<comment type="catalytic activity">
    <reaction evidence="1">
        <text>thiamine phosphate + ATP = thiamine diphosphate + ADP</text>
        <dbReference type="Rhea" id="RHEA:15913"/>
        <dbReference type="ChEBI" id="CHEBI:30616"/>
        <dbReference type="ChEBI" id="CHEBI:37575"/>
        <dbReference type="ChEBI" id="CHEBI:58937"/>
        <dbReference type="ChEBI" id="CHEBI:456216"/>
        <dbReference type="EC" id="2.7.4.16"/>
    </reaction>
</comment>
<dbReference type="EMBL" id="JBHUIO010000011">
    <property type="protein sequence ID" value="MFD2172021.1"/>
    <property type="molecule type" value="Genomic_DNA"/>
</dbReference>
<dbReference type="NCBIfam" id="TIGR01379">
    <property type="entry name" value="thiL"/>
    <property type="match status" value="1"/>
</dbReference>
<dbReference type="PANTHER" id="PTHR30270:SF0">
    <property type="entry name" value="THIAMINE-MONOPHOSPHATE KINASE"/>
    <property type="match status" value="1"/>
</dbReference>
<keyword evidence="1" id="KW-0784">Thiamine biosynthesis</keyword>
<dbReference type="Pfam" id="PF02769">
    <property type="entry name" value="AIRS_C"/>
    <property type="match status" value="1"/>
</dbReference>
<feature type="binding site" evidence="1">
    <location>
        <position position="225"/>
    </location>
    <ligand>
        <name>Mg(2+)</name>
        <dbReference type="ChEBI" id="CHEBI:18420"/>
        <label>5</label>
    </ligand>
</feature>
<keyword evidence="1 4" id="KW-0418">Kinase</keyword>
<comment type="caution">
    <text evidence="4">The sequence shown here is derived from an EMBL/GenBank/DDBJ whole genome shotgun (WGS) entry which is preliminary data.</text>
</comment>
<dbReference type="CDD" id="cd02194">
    <property type="entry name" value="ThiL"/>
    <property type="match status" value="1"/>
</dbReference>